<organism evidence="1 2">
    <name type="scientific">Ensete ventricosum</name>
    <name type="common">Abyssinian banana</name>
    <name type="synonym">Musa ensete</name>
    <dbReference type="NCBI Taxonomy" id="4639"/>
    <lineage>
        <taxon>Eukaryota</taxon>
        <taxon>Viridiplantae</taxon>
        <taxon>Streptophyta</taxon>
        <taxon>Embryophyta</taxon>
        <taxon>Tracheophyta</taxon>
        <taxon>Spermatophyta</taxon>
        <taxon>Magnoliopsida</taxon>
        <taxon>Liliopsida</taxon>
        <taxon>Zingiberales</taxon>
        <taxon>Musaceae</taxon>
        <taxon>Ensete</taxon>
    </lineage>
</organism>
<evidence type="ECO:0000313" key="2">
    <source>
        <dbReference type="Proteomes" id="UP000287651"/>
    </source>
</evidence>
<dbReference type="Proteomes" id="UP000287651">
    <property type="component" value="Unassembled WGS sequence"/>
</dbReference>
<comment type="caution">
    <text evidence="1">The sequence shown here is derived from an EMBL/GenBank/DDBJ whole genome shotgun (WGS) entry which is preliminary data.</text>
</comment>
<accession>A0A426ZLI8</accession>
<dbReference type="EMBL" id="AMZH03006037">
    <property type="protein sequence ID" value="RRT64830.1"/>
    <property type="molecule type" value="Genomic_DNA"/>
</dbReference>
<name>A0A426ZLI8_ENSVE</name>
<gene>
    <name evidence="1" type="ORF">B296_00003127</name>
</gene>
<reference evidence="1 2" key="1">
    <citation type="journal article" date="2014" name="Agronomy (Basel)">
        <title>A Draft Genome Sequence for Ensete ventricosum, the Drought-Tolerant Tree Against Hunger.</title>
        <authorList>
            <person name="Harrison J."/>
            <person name="Moore K.A."/>
            <person name="Paszkiewicz K."/>
            <person name="Jones T."/>
            <person name="Grant M."/>
            <person name="Ambacheew D."/>
            <person name="Muzemil S."/>
            <person name="Studholme D.J."/>
        </authorList>
    </citation>
    <scope>NUCLEOTIDE SEQUENCE [LARGE SCALE GENOMIC DNA]</scope>
</reference>
<dbReference type="AlphaFoldDB" id="A0A426ZLI8"/>
<proteinExistence type="predicted"/>
<evidence type="ECO:0000313" key="1">
    <source>
        <dbReference type="EMBL" id="RRT64830.1"/>
    </source>
</evidence>
<sequence length="75" mass="7782">MGKRSGGGGCSSEVGARGVRATMQGTLGRARGDQAMPCGVEKAKEALAEETRVAPKKAKKAIAEYKESRGFQLGL</sequence>
<protein>
    <submittedName>
        <fullName evidence="1">Uncharacterized protein</fullName>
    </submittedName>
</protein>